<dbReference type="KEGG" id="sap:Sulac_1586"/>
<dbReference type="HOGENOM" id="CLU_2977580_0_0_9"/>
<dbReference type="AlphaFoldDB" id="G8TYB9"/>
<sequence>MRRSHRKENPFQNWPVVIQGTEEPLPNTVWEAFQRILARDPERGRDREGRHLSSRLER</sequence>
<organism evidence="2 3">
    <name type="scientific">Sulfobacillus acidophilus (strain ATCC 700253 / DSM 10332 / NAL)</name>
    <dbReference type="NCBI Taxonomy" id="679936"/>
    <lineage>
        <taxon>Bacteria</taxon>
        <taxon>Bacillati</taxon>
        <taxon>Bacillota</taxon>
        <taxon>Clostridia</taxon>
        <taxon>Eubacteriales</taxon>
        <taxon>Clostridiales Family XVII. Incertae Sedis</taxon>
        <taxon>Sulfobacillus</taxon>
    </lineage>
</organism>
<evidence type="ECO:0000313" key="2">
    <source>
        <dbReference type="EMBL" id="AEW05083.1"/>
    </source>
</evidence>
<dbReference type="Proteomes" id="UP000005439">
    <property type="component" value="Chromosome"/>
</dbReference>
<gene>
    <name evidence="2" type="ordered locus">Sulac_1586</name>
</gene>
<evidence type="ECO:0000313" key="3">
    <source>
        <dbReference type="Proteomes" id="UP000005439"/>
    </source>
</evidence>
<reference evidence="2 3" key="2">
    <citation type="journal article" date="2012" name="Stand. Genomic Sci.">
        <title>Complete genome sequence of the moderately thermophilic mineral-sulfide-oxidizing firmicute Sulfobacillus acidophilus type strain (NAL(T)).</title>
        <authorList>
            <person name="Anderson I."/>
            <person name="Chertkov O."/>
            <person name="Chen A."/>
            <person name="Saunders E."/>
            <person name="Lapidus A."/>
            <person name="Nolan M."/>
            <person name="Lucas S."/>
            <person name="Hammon N."/>
            <person name="Deshpande S."/>
            <person name="Cheng J.F."/>
            <person name="Han C."/>
            <person name="Tapia R."/>
            <person name="Goodwin L.A."/>
            <person name="Pitluck S."/>
            <person name="Liolios K."/>
            <person name="Pagani I."/>
            <person name="Ivanova N."/>
            <person name="Mikhailova N."/>
            <person name="Pati A."/>
            <person name="Palaniappan K."/>
            <person name="Land M."/>
            <person name="Pan C."/>
            <person name="Rohde M."/>
            <person name="Pukall R."/>
            <person name="Goker M."/>
            <person name="Detter J.C."/>
            <person name="Woyke T."/>
            <person name="Bristow J."/>
            <person name="Eisen J.A."/>
            <person name="Markowitz V."/>
            <person name="Hugenholtz P."/>
            <person name="Kyrpides N.C."/>
            <person name="Klenk H.P."/>
            <person name="Mavromatis K."/>
        </authorList>
    </citation>
    <scope>NUCLEOTIDE SEQUENCE [LARGE SCALE GENOMIC DNA]</scope>
    <source>
        <strain evidence="3">ATCC 700253 / DSM 10332 / NAL</strain>
    </source>
</reference>
<feature type="region of interest" description="Disordered" evidence="1">
    <location>
        <begin position="38"/>
        <end position="58"/>
    </location>
</feature>
<dbReference type="STRING" id="679936.Sulac_1586"/>
<reference evidence="3" key="1">
    <citation type="submission" date="2011-12" db="EMBL/GenBank/DDBJ databases">
        <title>The complete genome of chromosome of Sulfobacillus acidophilus DSM 10332.</title>
        <authorList>
            <person name="Lucas S."/>
            <person name="Han J."/>
            <person name="Lapidus A."/>
            <person name="Bruce D."/>
            <person name="Goodwin L."/>
            <person name="Pitluck S."/>
            <person name="Peters L."/>
            <person name="Kyrpides N."/>
            <person name="Mavromatis K."/>
            <person name="Ivanova N."/>
            <person name="Mikhailova N."/>
            <person name="Chertkov O."/>
            <person name="Saunders E."/>
            <person name="Detter J.C."/>
            <person name="Tapia R."/>
            <person name="Han C."/>
            <person name="Land M."/>
            <person name="Hauser L."/>
            <person name="Markowitz V."/>
            <person name="Cheng J.-F."/>
            <person name="Hugenholtz P."/>
            <person name="Woyke T."/>
            <person name="Wu D."/>
            <person name="Pukall R."/>
            <person name="Gehrich-Schroeter G."/>
            <person name="Schneider S."/>
            <person name="Klenk H.-P."/>
            <person name="Eisen J.A."/>
        </authorList>
    </citation>
    <scope>NUCLEOTIDE SEQUENCE [LARGE SCALE GENOMIC DNA]</scope>
    <source>
        <strain evidence="3">ATCC 700253 / DSM 10332 / NAL</strain>
    </source>
</reference>
<dbReference type="PATRIC" id="fig|679936.5.peg.1654"/>
<evidence type="ECO:0000256" key="1">
    <source>
        <dbReference type="SAM" id="MobiDB-lite"/>
    </source>
</evidence>
<protein>
    <submittedName>
        <fullName evidence="2">Uncharacterized protein</fullName>
    </submittedName>
</protein>
<name>G8TYB9_SULAD</name>
<keyword evidence="3" id="KW-1185">Reference proteome</keyword>
<proteinExistence type="predicted"/>
<accession>G8TYB9</accession>
<dbReference type="EMBL" id="CP003179">
    <property type="protein sequence ID" value="AEW05083.1"/>
    <property type="molecule type" value="Genomic_DNA"/>
</dbReference>